<dbReference type="InterPro" id="IPR014017">
    <property type="entry name" value="DNA_helicase_UvrD-like_C"/>
</dbReference>
<dbReference type="Gene3D" id="1.10.486.10">
    <property type="entry name" value="PCRA, domain 4"/>
    <property type="match status" value="1"/>
</dbReference>
<dbReference type="CDD" id="cd17932">
    <property type="entry name" value="DEXQc_UvrD"/>
    <property type="match status" value="1"/>
</dbReference>
<evidence type="ECO:0000259" key="14">
    <source>
        <dbReference type="PROSITE" id="PS51217"/>
    </source>
</evidence>
<dbReference type="STRING" id="897.B2D07_01590"/>
<dbReference type="PROSITE" id="PS51217">
    <property type="entry name" value="UVRD_HELICASE_CTER"/>
    <property type="match status" value="1"/>
</dbReference>
<dbReference type="GO" id="GO:0003677">
    <property type="term" value="F:DNA binding"/>
    <property type="evidence" value="ECO:0007669"/>
    <property type="project" value="UniProtKB-KW"/>
</dbReference>
<evidence type="ECO:0000256" key="6">
    <source>
        <dbReference type="ARBA" id="ARBA00023125"/>
    </source>
</evidence>
<dbReference type="PROSITE" id="PS51198">
    <property type="entry name" value="UVRD_HELICASE_ATP_BIND"/>
    <property type="match status" value="1"/>
</dbReference>
<evidence type="ECO:0000256" key="7">
    <source>
        <dbReference type="ARBA" id="ARBA00023235"/>
    </source>
</evidence>
<evidence type="ECO:0000313" key="15">
    <source>
        <dbReference type="EMBL" id="EPR41804.1"/>
    </source>
</evidence>
<sequence>MMTYITRKDAMELSAQQKAAVEHTGGPALVVAGAGSGKTRTLTAKIDYLIQKGYDPERILAITFTNKAADEMKRRLADLTGLSRFRFPWVRTYHSACFRILKRHCEVLGYTVPLQIYSGYQQQKLFKEIVVGAGFDKKHVMPLLSRISHAKNSGNPDGYFDSRRRSFRLPVRSLYTAYEKALREANAVDFDNILLLTRNLLRDHDEIRREYQALFQYILVDEYQDSNDLQEELTRLFLKNGNLFCVGDDWQAIYGFRGSNVNHFLSFPETYAGARIFRLEQNYRSVDEIVQAANDLIGYNKQRMEKQCFSKKRGGLVELHDFYDEGQEAAWVRRKVQALRKTGIPYHQMAVLYRTKFCSLSFEKIFRASRIPYQMMGAKGFFERKEILDINCYLTAAVFPKDDVAFERIVNTPKRGIGPGMLKKINQVRTEEMSLQDAARKVVAERVMSPKIHKALSTLLGHLDEIRDMAPATAVHAVLSRFDYLEHLKEYTKGNAMDYIAREENIKQLIYSAGQHTHLVDYLQEASLVNEDREEDENERDLGVKLSTIHASKGLEYGVVFIVGCEENLFPHWKSLESPEGVQEERRLMYVAMTRAERFLYLTSAEYRRGQSNARSRFCEEVEDALG</sequence>
<dbReference type="GO" id="GO:0005524">
    <property type="term" value="F:ATP binding"/>
    <property type="evidence" value="ECO:0007669"/>
    <property type="project" value="UniProtKB-UniRule"/>
</dbReference>
<evidence type="ECO:0000256" key="4">
    <source>
        <dbReference type="ARBA" id="ARBA00022806"/>
    </source>
</evidence>
<organism evidence="15 16">
    <name type="scientific">Desulfococcus multivorans DSM 2059</name>
    <dbReference type="NCBI Taxonomy" id="1121405"/>
    <lineage>
        <taxon>Bacteria</taxon>
        <taxon>Pseudomonadati</taxon>
        <taxon>Thermodesulfobacteriota</taxon>
        <taxon>Desulfobacteria</taxon>
        <taxon>Desulfobacterales</taxon>
        <taxon>Desulfococcaceae</taxon>
        <taxon>Desulfococcus</taxon>
    </lineage>
</organism>
<keyword evidence="2 12" id="KW-0547">Nucleotide-binding</keyword>
<evidence type="ECO:0000259" key="13">
    <source>
        <dbReference type="PROSITE" id="PS51198"/>
    </source>
</evidence>
<dbReference type="InterPro" id="IPR027417">
    <property type="entry name" value="P-loop_NTPase"/>
</dbReference>
<dbReference type="CDD" id="cd18807">
    <property type="entry name" value="SF1_C_UvrD"/>
    <property type="match status" value="1"/>
</dbReference>
<feature type="domain" description="UvrD-like helicase C-terminal" evidence="14">
    <location>
        <begin position="287"/>
        <end position="554"/>
    </location>
</feature>
<dbReference type="Gene3D" id="1.10.10.160">
    <property type="match status" value="1"/>
</dbReference>
<proteinExistence type="inferred from homology"/>
<evidence type="ECO:0000256" key="3">
    <source>
        <dbReference type="ARBA" id="ARBA00022801"/>
    </source>
</evidence>
<accession>S7V583</accession>
<protein>
    <recommendedName>
        <fullName evidence="9">DNA 3'-5' helicase</fullName>
        <ecNumber evidence="9">5.6.2.4</ecNumber>
    </recommendedName>
    <alternativeName>
        <fullName evidence="10">DNA 3'-5' helicase II</fullName>
    </alternativeName>
</protein>
<dbReference type="GO" id="GO:0043138">
    <property type="term" value="F:3'-5' DNA helicase activity"/>
    <property type="evidence" value="ECO:0007669"/>
    <property type="project" value="UniProtKB-EC"/>
</dbReference>
<comment type="caution">
    <text evidence="15">The sequence shown here is derived from an EMBL/GenBank/DDBJ whole genome shotgun (WGS) entry which is preliminary data.</text>
</comment>
<comment type="catalytic activity">
    <reaction evidence="8">
        <text>Couples ATP hydrolysis with the unwinding of duplex DNA by translocating in the 3'-5' direction.</text>
        <dbReference type="EC" id="5.6.2.4"/>
    </reaction>
</comment>
<dbReference type="PANTHER" id="PTHR11070:SF2">
    <property type="entry name" value="ATP-DEPENDENT DNA HELICASE SRS2"/>
    <property type="match status" value="1"/>
</dbReference>
<dbReference type="SUPFAM" id="SSF52540">
    <property type="entry name" value="P-loop containing nucleoside triphosphate hydrolases"/>
    <property type="match status" value="1"/>
</dbReference>
<dbReference type="Pfam" id="PF13361">
    <property type="entry name" value="UvrD_C"/>
    <property type="match status" value="1"/>
</dbReference>
<evidence type="ECO:0000313" key="16">
    <source>
        <dbReference type="Proteomes" id="UP000014977"/>
    </source>
</evidence>
<dbReference type="GO" id="GO:0016887">
    <property type="term" value="F:ATP hydrolysis activity"/>
    <property type="evidence" value="ECO:0007669"/>
    <property type="project" value="RHEA"/>
</dbReference>
<keyword evidence="7" id="KW-0413">Isomerase</keyword>
<evidence type="ECO:0000256" key="10">
    <source>
        <dbReference type="ARBA" id="ARBA00034923"/>
    </source>
</evidence>
<comment type="catalytic activity">
    <reaction evidence="11">
        <text>ATP + H2O = ADP + phosphate + H(+)</text>
        <dbReference type="Rhea" id="RHEA:13065"/>
        <dbReference type="ChEBI" id="CHEBI:15377"/>
        <dbReference type="ChEBI" id="CHEBI:15378"/>
        <dbReference type="ChEBI" id="CHEBI:30616"/>
        <dbReference type="ChEBI" id="CHEBI:43474"/>
        <dbReference type="ChEBI" id="CHEBI:456216"/>
        <dbReference type="EC" id="5.6.2.4"/>
    </reaction>
</comment>
<evidence type="ECO:0000256" key="2">
    <source>
        <dbReference type="ARBA" id="ARBA00022741"/>
    </source>
</evidence>
<dbReference type="RefSeq" id="WP_020875839.1">
    <property type="nucleotide sequence ID" value="NZ_ATHJ01000072.1"/>
</dbReference>
<dbReference type="InterPro" id="IPR013986">
    <property type="entry name" value="DExx_box_DNA_helicase_dom_sf"/>
</dbReference>
<dbReference type="InterPro" id="IPR000212">
    <property type="entry name" value="DNA_helicase_UvrD/REP"/>
</dbReference>
<keyword evidence="5 12" id="KW-0067">ATP-binding</keyword>
<evidence type="ECO:0000256" key="9">
    <source>
        <dbReference type="ARBA" id="ARBA00034808"/>
    </source>
</evidence>
<comment type="similarity">
    <text evidence="1">Belongs to the helicase family. UvrD subfamily.</text>
</comment>
<feature type="binding site" evidence="12">
    <location>
        <begin position="32"/>
        <end position="39"/>
    </location>
    <ligand>
        <name>ATP</name>
        <dbReference type="ChEBI" id="CHEBI:30616"/>
    </ligand>
</feature>
<keyword evidence="6" id="KW-0238">DNA-binding</keyword>
<reference evidence="15 16" key="1">
    <citation type="journal article" date="2013" name="Genome Announc.">
        <title>Draft genome sequences for three mercury-methylating, sulfate-reducing bacteria.</title>
        <authorList>
            <person name="Brown S.D."/>
            <person name="Hurt R.A.Jr."/>
            <person name="Gilmour C.C."/>
            <person name="Elias D.A."/>
        </authorList>
    </citation>
    <scope>NUCLEOTIDE SEQUENCE [LARGE SCALE GENOMIC DNA]</scope>
    <source>
        <strain evidence="15 16">DSM 2059</strain>
    </source>
</reference>
<dbReference type="InterPro" id="IPR014016">
    <property type="entry name" value="UvrD-like_ATP-bd"/>
</dbReference>
<feature type="domain" description="UvrD-like helicase ATP-binding" evidence="13">
    <location>
        <begin position="11"/>
        <end position="286"/>
    </location>
</feature>
<dbReference type="EMBL" id="ATHJ01000072">
    <property type="protein sequence ID" value="EPR41804.1"/>
    <property type="molecule type" value="Genomic_DNA"/>
</dbReference>
<dbReference type="AlphaFoldDB" id="S7V583"/>
<keyword evidence="4 12" id="KW-0347">Helicase</keyword>
<dbReference type="Proteomes" id="UP000014977">
    <property type="component" value="Unassembled WGS sequence"/>
</dbReference>
<dbReference type="eggNOG" id="COG0210">
    <property type="taxonomic scope" value="Bacteria"/>
</dbReference>
<dbReference type="EC" id="5.6.2.4" evidence="9"/>
<gene>
    <name evidence="15" type="ORF">dsmv_0104</name>
</gene>
<keyword evidence="3 12" id="KW-0378">Hydrolase</keyword>
<dbReference type="PATRIC" id="fig|1121405.3.peg.1421"/>
<evidence type="ECO:0000256" key="5">
    <source>
        <dbReference type="ARBA" id="ARBA00022840"/>
    </source>
</evidence>
<dbReference type="Gene3D" id="3.40.50.300">
    <property type="entry name" value="P-loop containing nucleotide triphosphate hydrolases"/>
    <property type="match status" value="2"/>
</dbReference>
<dbReference type="PANTHER" id="PTHR11070">
    <property type="entry name" value="UVRD / RECB / PCRA DNA HELICASE FAMILY MEMBER"/>
    <property type="match status" value="1"/>
</dbReference>
<dbReference type="Pfam" id="PF00580">
    <property type="entry name" value="UvrD-helicase"/>
    <property type="match status" value="1"/>
</dbReference>
<keyword evidence="16" id="KW-1185">Reference proteome</keyword>
<evidence type="ECO:0000256" key="8">
    <source>
        <dbReference type="ARBA" id="ARBA00034617"/>
    </source>
</evidence>
<evidence type="ECO:0000256" key="1">
    <source>
        <dbReference type="ARBA" id="ARBA00009922"/>
    </source>
</evidence>
<name>S7V583_DESML</name>
<evidence type="ECO:0000256" key="11">
    <source>
        <dbReference type="ARBA" id="ARBA00048988"/>
    </source>
</evidence>
<dbReference type="GO" id="GO:0000725">
    <property type="term" value="P:recombinational repair"/>
    <property type="evidence" value="ECO:0007669"/>
    <property type="project" value="TreeGrafter"/>
</dbReference>
<evidence type="ECO:0000256" key="12">
    <source>
        <dbReference type="PROSITE-ProRule" id="PRU00560"/>
    </source>
</evidence>